<dbReference type="SUPFAM" id="SSF63418">
    <property type="entry name" value="MurE/MurF N-terminal domain"/>
    <property type="match status" value="1"/>
</dbReference>
<dbReference type="InterPro" id="IPR004101">
    <property type="entry name" value="Mur_ligase_C"/>
</dbReference>
<comment type="function">
    <text evidence="10 11">Involved in cell wall formation. Catalyzes the final step in the synthesis of UDP-N-acetylmuramoyl-pentapeptide, the precursor of murein.</text>
</comment>
<evidence type="ECO:0000259" key="13">
    <source>
        <dbReference type="Pfam" id="PF02875"/>
    </source>
</evidence>
<evidence type="ECO:0000256" key="6">
    <source>
        <dbReference type="ARBA" id="ARBA00022960"/>
    </source>
</evidence>
<dbReference type="InterPro" id="IPR005863">
    <property type="entry name" value="UDP-N-AcMur_synth"/>
</dbReference>
<dbReference type="InterPro" id="IPR036615">
    <property type="entry name" value="Mur_ligase_C_dom_sf"/>
</dbReference>
<evidence type="ECO:0000256" key="3">
    <source>
        <dbReference type="ARBA" id="ARBA00022618"/>
    </source>
</evidence>
<keyword evidence="8 10" id="KW-0131">Cell cycle</keyword>
<comment type="subcellular location">
    <subcellularLocation>
        <location evidence="10 11">Cytoplasm</location>
    </subcellularLocation>
</comment>
<evidence type="ECO:0000256" key="4">
    <source>
        <dbReference type="ARBA" id="ARBA00022741"/>
    </source>
</evidence>
<dbReference type="Proteomes" id="UP000664857">
    <property type="component" value="Unassembled WGS sequence"/>
</dbReference>
<comment type="caution">
    <text evidence="15">The sequence shown here is derived from an EMBL/GenBank/DDBJ whole genome shotgun (WGS) entry which is preliminary data.</text>
</comment>
<protein>
    <recommendedName>
        <fullName evidence="10 11">UDP-N-acetylmuramoyl-tripeptide--D-alanyl-D-alanine ligase</fullName>
        <ecNumber evidence="10 11">6.3.2.10</ecNumber>
    </recommendedName>
    <alternativeName>
        <fullName evidence="10">D-alanyl-D-alanine-adding enzyme</fullName>
    </alternativeName>
</protein>
<dbReference type="HAMAP" id="MF_02019">
    <property type="entry name" value="MurF"/>
    <property type="match status" value="1"/>
</dbReference>
<dbReference type="GO" id="GO:0016874">
    <property type="term" value="F:ligase activity"/>
    <property type="evidence" value="ECO:0007669"/>
    <property type="project" value="UniProtKB-KW"/>
</dbReference>
<evidence type="ECO:0000256" key="7">
    <source>
        <dbReference type="ARBA" id="ARBA00022984"/>
    </source>
</evidence>
<evidence type="ECO:0000256" key="8">
    <source>
        <dbReference type="ARBA" id="ARBA00023306"/>
    </source>
</evidence>
<gene>
    <name evidence="10" type="primary">murF</name>
    <name evidence="15" type="ORF">DOK76_07980</name>
</gene>
<keyword evidence="1 10" id="KW-0963">Cytoplasm</keyword>
<feature type="binding site" evidence="10">
    <location>
        <begin position="108"/>
        <end position="114"/>
    </location>
    <ligand>
        <name>ATP</name>
        <dbReference type="ChEBI" id="CHEBI:30616"/>
    </ligand>
</feature>
<dbReference type="PANTHER" id="PTHR43024:SF1">
    <property type="entry name" value="UDP-N-ACETYLMURAMOYL-TRIPEPTIDE--D-ALANYL-D-ALANINE LIGASE"/>
    <property type="match status" value="1"/>
</dbReference>
<dbReference type="InterPro" id="IPR013221">
    <property type="entry name" value="Mur_ligase_cen"/>
</dbReference>
<accession>A0ABS3HUG5</accession>
<comment type="catalytic activity">
    <reaction evidence="10">
        <text>UDP-N-acetyl-alpha-D-muramoyl-L-alanyl-gamma-D-glutamyl-L-lysine + D-alanyl-D-alanine + ATP = UDP-N-acetyl-alpha-D-muramoyl-L-alanyl-gamma-D-glutamyl-L-lysyl-D-alanyl-D-alanine + ADP + phosphate + H(+)</text>
        <dbReference type="Rhea" id="RHEA:16085"/>
        <dbReference type="ChEBI" id="CHEBI:15378"/>
        <dbReference type="ChEBI" id="CHEBI:30616"/>
        <dbReference type="ChEBI" id="CHEBI:43474"/>
        <dbReference type="ChEBI" id="CHEBI:57822"/>
        <dbReference type="ChEBI" id="CHEBI:70758"/>
        <dbReference type="ChEBI" id="CHEBI:83903"/>
        <dbReference type="ChEBI" id="CHEBI:456216"/>
        <dbReference type="EC" id="6.3.2.10"/>
    </reaction>
</comment>
<dbReference type="RefSeq" id="WP_206966577.1">
    <property type="nucleotide sequence ID" value="NZ_JAFLVX010000019.1"/>
</dbReference>
<dbReference type="InterPro" id="IPR035911">
    <property type="entry name" value="MurE/MurF_N"/>
</dbReference>
<dbReference type="Pfam" id="PF01225">
    <property type="entry name" value="Mur_ligase"/>
    <property type="match status" value="1"/>
</dbReference>
<feature type="domain" description="Mur ligase C-terminal" evidence="13">
    <location>
        <begin position="314"/>
        <end position="440"/>
    </location>
</feature>
<dbReference type="InterPro" id="IPR036565">
    <property type="entry name" value="Mur-like_cat_sf"/>
</dbReference>
<comment type="similarity">
    <text evidence="10">Belongs to the MurCDEF family. MurF subfamily.</text>
</comment>
<dbReference type="SUPFAM" id="SSF53244">
    <property type="entry name" value="MurD-like peptide ligases, peptide-binding domain"/>
    <property type="match status" value="1"/>
</dbReference>
<keyword evidence="5 10" id="KW-0067">ATP-binding</keyword>
<keyword evidence="4 10" id="KW-0547">Nucleotide-binding</keyword>
<comment type="catalytic activity">
    <reaction evidence="11">
        <text>D-alanyl-D-alanine + UDP-N-acetyl-alpha-D-muramoyl-L-alanyl-gamma-D-glutamyl-meso-2,6-diaminopimelate + ATP = UDP-N-acetyl-alpha-D-muramoyl-L-alanyl-gamma-D-glutamyl-meso-2,6-diaminopimeloyl-D-alanyl-D-alanine + ADP + phosphate + H(+)</text>
        <dbReference type="Rhea" id="RHEA:28374"/>
        <dbReference type="ChEBI" id="CHEBI:15378"/>
        <dbReference type="ChEBI" id="CHEBI:30616"/>
        <dbReference type="ChEBI" id="CHEBI:43474"/>
        <dbReference type="ChEBI" id="CHEBI:57822"/>
        <dbReference type="ChEBI" id="CHEBI:61386"/>
        <dbReference type="ChEBI" id="CHEBI:83905"/>
        <dbReference type="ChEBI" id="CHEBI:456216"/>
        <dbReference type="EC" id="6.3.2.10"/>
    </reaction>
</comment>
<keyword evidence="2 10" id="KW-0436">Ligase</keyword>
<dbReference type="InterPro" id="IPR051046">
    <property type="entry name" value="MurCDEF_CellWall_CoF430Synth"/>
</dbReference>
<keyword evidence="16" id="KW-1185">Reference proteome</keyword>
<dbReference type="InterPro" id="IPR000713">
    <property type="entry name" value="Mur_ligase_N"/>
</dbReference>
<evidence type="ECO:0000256" key="2">
    <source>
        <dbReference type="ARBA" id="ARBA00022598"/>
    </source>
</evidence>
<evidence type="ECO:0000256" key="11">
    <source>
        <dbReference type="RuleBase" id="RU004136"/>
    </source>
</evidence>
<evidence type="ECO:0000256" key="5">
    <source>
        <dbReference type="ARBA" id="ARBA00022840"/>
    </source>
</evidence>
<dbReference type="PANTHER" id="PTHR43024">
    <property type="entry name" value="UDP-N-ACETYLMURAMOYL-TRIPEPTIDE--D-ALANYL-D-ALANINE LIGASE"/>
    <property type="match status" value="1"/>
</dbReference>
<keyword evidence="6 10" id="KW-0133">Cell shape</keyword>
<evidence type="ECO:0000256" key="9">
    <source>
        <dbReference type="ARBA" id="ARBA00023316"/>
    </source>
</evidence>
<reference evidence="15 16" key="1">
    <citation type="submission" date="2021-03" db="EMBL/GenBank/DDBJ databases">
        <title>Enterococcal diversity collection.</title>
        <authorList>
            <person name="Gilmore M.S."/>
            <person name="Schwartzman J."/>
            <person name="Van Tyne D."/>
            <person name="Martin M."/>
            <person name="Earl A.M."/>
            <person name="Manson A.L."/>
            <person name="Straub T."/>
            <person name="Salamzade R."/>
            <person name="Saavedra J."/>
            <person name="Lebreton F."/>
            <person name="Prichula J."/>
            <person name="Schaufler K."/>
            <person name="Gaca A."/>
            <person name="Sgardioli B."/>
            <person name="Wagenaar J."/>
            <person name="Strong T."/>
        </authorList>
    </citation>
    <scope>NUCLEOTIDE SEQUENCE [LARGE SCALE GENOMIC DNA]</scope>
    <source>
        <strain evidence="15 16">DIV0080</strain>
    </source>
</reference>
<keyword evidence="7 10" id="KW-0573">Peptidoglycan synthesis</keyword>
<dbReference type="NCBIfam" id="TIGR01143">
    <property type="entry name" value="murF"/>
    <property type="match status" value="1"/>
</dbReference>
<evidence type="ECO:0000256" key="1">
    <source>
        <dbReference type="ARBA" id="ARBA00022490"/>
    </source>
</evidence>
<dbReference type="Gene3D" id="3.40.1190.10">
    <property type="entry name" value="Mur-like, catalytic domain"/>
    <property type="match status" value="1"/>
</dbReference>
<feature type="domain" description="Mur ligase central" evidence="14">
    <location>
        <begin position="106"/>
        <end position="290"/>
    </location>
</feature>
<evidence type="ECO:0000259" key="12">
    <source>
        <dbReference type="Pfam" id="PF01225"/>
    </source>
</evidence>
<dbReference type="EC" id="6.3.2.10" evidence="10 11"/>
<dbReference type="Pfam" id="PF08245">
    <property type="entry name" value="Mur_ligase_M"/>
    <property type="match status" value="1"/>
</dbReference>
<dbReference type="SUPFAM" id="SSF53623">
    <property type="entry name" value="MurD-like peptide ligases, catalytic domain"/>
    <property type="match status" value="1"/>
</dbReference>
<sequence length="456" mass="50323">MRLKAKEIEQAVRGKLSSNVSFDTVITHVEFDTRKVSEGTLFVPLKGNRDGHDFISNAFEEGATLTLSDRDLEGDFPYILVEDTQKALQDLAKYYLIQVNPKVAAITGSNGKTTTKDMTAAVLGSFYQTYKTQGNYNNEIGLPYTILNMPKETEALVLEMGMDRKGDIELLSSIGRPNVAAITMIGESHIEYLGSRQGIAEAKMEIVSGLKEKGTLIVPSEEELITPLLANVTQKVLRFGLNDSADVSAKILEEGREKTTFTTPLYPDVIFSIPVLGQYNVGNALIAILIGTELGVPVEKIQKGLANFDLTKNRTEWLETAKGMSLLSDVYNANPTAMTLVLDSFSKIETTGRKLVVLGDMLELGEGSRGMHESVSAHLSPEIIDEVYLYGQEMSYLYEVLKETYATDKCHWFSKEDKKALMDSLGEKVTPTDTVFLKGSNGMGLKEIVDYLLNNH</sequence>
<comment type="pathway">
    <text evidence="10 11">Cell wall biogenesis; peptidoglycan biosynthesis.</text>
</comment>
<feature type="domain" description="Mur ligase N-terminal catalytic" evidence="12">
    <location>
        <begin position="26"/>
        <end position="93"/>
    </location>
</feature>
<evidence type="ECO:0000259" key="14">
    <source>
        <dbReference type="Pfam" id="PF08245"/>
    </source>
</evidence>
<dbReference type="Pfam" id="PF02875">
    <property type="entry name" value="Mur_ligase_C"/>
    <property type="match status" value="1"/>
</dbReference>
<keyword evidence="9 10" id="KW-0961">Cell wall biogenesis/degradation</keyword>
<name>A0ABS3HUG5_9ENTE</name>
<keyword evidence="3 10" id="KW-0132">Cell division</keyword>
<dbReference type="EMBL" id="JAFLVX010000019">
    <property type="protein sequence ID" value="MBO0477005.1"/>
    <property type="molecule type" value="Genomic_DNA"/>
</dbReference>
<proteinExistence type="inferred from homology"/>
<dbReference type="Gene3D" id="3.40.1390.10">
    <property type="entry name" value="MurE/MurF, N-terminal domain"/>
    <property type="match status" value="1"/>
</dbReference>
<evidence type="ECO:0000313" key="16">
    <source>
        <dbReference type="Proteomes" id="UP000664857"/>
    </source>
</evidence>
<organism evidence="15 16">
    <name type="scientific">Candidatus Vagococcus giribetii</name>
    <dbReference type="NCBI Taxonomy" id="2230876"/>
    <lineage>
        <taxon>Bacteria</taxon>
        <taxon>Bacillati</taxon>
        <taxon>Bacillota</taxon>
        <taxon>Bacilli</taxon>
        <taxon>Lactobacillales</taxon>
        <taxon>Enterococcaceae</taxon>
        <taxon>Vagococcus</taxon>
    </lineage>
</organism>
<evidence type="ECO:0000256" key="10">
    <source>
        <dbReference type="HAMAP-Rule" id="MF_02019"/>
    </source>
</evidence>
<dbReference type="Gene3D" id="3.90.190.20">
    <property type="entry name" value="Mur ligase, C-terminal domain"/>
    <property type="match status" value="1"/>
</dbReference>
<evidence type="ECO:0000313" key="15">
    <source>
        <dbReference type="EMBL" id="MBO0477005.1"/>
    </source>
</evidence>